<keyword evidence="5" id="KW-1185">Reference proteome</keyword>
<dbReference type="Proteomes" id="UP000245464">
    <property type="component" value="Chromosome 9"/>
</dbReference>
<feature type="compositionally biased region" description="Polar residues" evidence="1">
    <location>
        <begin position="153"/>
        <end position="163"/>
    </location>
</feature>
<accession>A0A2W1EYR1</accession>
<dbReference type="EMBL" id="NQIK02000009">
    <property type="protein sequence ID" value="KAF7566363.1"/>
    <property type="molecule type" value="Genomic_DNA"/>
</dbReference>
<reference evidence="3" key="3">
    <citation type="journal article" date="2022" name="bioRxiv">
        <title>A global pangenome for the wheat fungal pathogen Pyrenophora tritici-repentis and prediction of effector protein structural homology.</title>
        <authorList>
            <person name="Moolhuijzen P."/>
            <person name="See P.T."/>
            <person name="Shi G."/>
            <person name="Powell H.R."/>
            <person name="Cockram J."/>
            <person name="Jorgensen L.N."/>
            <person name="Benslimane H."/>
            <person name="Strelkov S.E."/>
            <person name="Turner J."/>
            <person name="Liu Z."/>
            <person name="Moffat C.S."/>
        </authorList>
    </citation>
    <scope>NUCLEOTIDE SEQUENCE</scope>
    <source>
        <strain evidence="3">86-124</strain>
    </source>
</reference>
<organism evidence="3 5">
    <name type="scientific">Pyrenophora tritici-repentis</name>
    <dbReference type="NCBI Taxonomy" id="45151"/>
    <lineage>
        <taxon>Eukaryota</taxon>
        <taxon>Fungi</taxon>
        <taxon>Dikarya</taxon>
        <taxon>Ascomycota</taxon>
        <taxon>Pezizomycotina</taxon>
        <taxon>Dothideomycetes</taxon>
        <taxon>Pleosporomycetidae</taxon>
        <taxon>Pleosporales</taxon>
        <taxon>Pleosporineae</taxon>
        <taxon>Pleosporaceae</taxon>
        <taxon>Pyrenophora</taxon>
    </lineage>
</organism>
<dbReference type="Proteomes" id="UP000249757">
    <property type="component" value="Unassembled WGS sequence"/>
</dbReference>
<evidence type="ECO:0000313" key="2">
    <source>
        <dbReference type="EMBL" id="KAF7566363.1"/>
    </source>
</evidence>
<proteinExistence type="predicted"/>
<feature type="region of interest" description="Disordered" evidence="1">
    <location>
        <begin position="153"/>
        <end position="172"/>
    </location>
</feature>
<evidence type="ECO:0000313" key="4">
    <source>
        <dbReference type="Proteomes" id="UP000245464"/>
    </source>
</evidence>
<name>A0A2W1EYR1_9PLEO</name>
<feature type="compositionally biased region" description="Polar residues" evidence="1">
    <location>
        <begin position="178"/>
        <end position="195"/>
    </location>
</feature>
<evidence type="ECO:0000313" key="3">
    <source>
        <dbReference type="EMBL" id="KAI1519314.1"/>
    </source>
</evidence>
<reference evidence="3" key="2">
    <citation type="submission" date="2021-05" db="EMBL/GenBank/DDBJ databases">
        <authorList>
            <person name="Moolhuijzen P.M."/>
            <person name="Moffat C.S."/>
        </authorList>
    </citation>
    <scope>NUCLEOTIDE SEQUENCE</scope>
    <source>
        <strain evidence="3">86-124</strain>
    </source>
</reference>
<reference evidence="2 4" key="1">
    <citation type="journal article" date="2018" name="BMC Genomics">
        <title>Comparative genomics of the wheat fungal pathogen Pyrenophora tritici-repentis reveals chromosomal variations and genome plasticity.</title>
        <authorList>
            <person name="Moolhuijzen P."/>
            <person name="See P.T."/>
            <person name="Hane J.K."/>
            <person name="Shi G."/>
            <person name="Liu Z."/>
            <person name="Oliver R.P."/>
            <person name="Moffat C.S."/>
        </authorList>
    </citation>
    <scope>NUCLEOTIDE SEQUENCE [LARGE SCALE GENOMIC DNA]</scope>
    <source>
        <strain evidence="2">M4</strain>
    </source>
</reference>
<comment type="caution">
    <text evidence="3">The sequence shown here is derived from an EMBL/GenBank/DDBJ whole genome shotgun (WGS) entry which is preliminary data.</text>
</comment>
<evidence type="ECO:0000256" key="1">
    <source>
        <dbReference type="SAM" id="MobiDB-lite"/>
    </source>
</evidence>
<dbReference type="OMA" id="LWPCGCE"/>
<dbReference type="OrthoDB" id="3793790at2759"/>
<gene>
    <name evidence="3" type="ORF">Ptr86124_002442</name>
    <name evidence="2" type="ORF">PtrM4_146830</name>
</gene>
<feature type="compositionally biased region" description="Polar residues" evidence="1">
    <location>
        <begin position="233"/>
        <end position="244"/>
    </location>
</feature>
<reference evidence="5" key="4">
    <citation type="journal article" date="2022" name="Microb. Genom.">
        <title>A global pangenome for the wheat fungal pathogen Pyrenophora tritici-repentis and prediction of effector protein structural homology.</title>
        <authorList>
            <person name="Moolhuijzen P.M."/>
            <person name="See P.T."/>
            <person name="Shi G."/>
            <person name="Powell H.R."/>
            <person name="Cockram J."/>
            <person name="Jorgensen L.N."/>
            <person name="Benslimane H."/>
            <person name="Strelkov S.E."/>
            <person name="Turner J."/>
            <person name="Liu Z."/>
            <person name="Moffat C.S."/>
        </authorList>
    </citation>
    <scope>NUCLEOTIDE SEQUENCE [LARGE SCALE GENOMIC DNA]</scope>
</reference>
<feature type="region of interest" description="Disordered" evidence="1">
    <location>
        <begin position="178"/>
        <end position="255"/>
    </location>
</feature>
<feature type="region of interest" description="Disordered" evidence="1">
    <location>
        <begin position="18"/>
        <end position="61"/>
    </location>
</feature>
<dbReference type="AlphaFoldDB" id="A0A2W1EYR1"/>
<evidence type="ECO:0000313" key="5">
    <source>
        <dbReference type="Proteomes" id="UP000249757"/>
    </source>
</evidence>
<sequence length="445" mass="49579">MDRTTNIINDDEVALAMAMSSQGKKQAKNQKKATNSGASGFKAPKKPNGVPTANNKAKPAATRIRNQDTRVRFYEANGLKIPLYDNNGQGTKKRQHPRLARSLLNRSVDNLLGIVEQYAGADKKQKFINKGISKLKLATWIEEVETLALGRNQKSTLPNNSQNKTDKAAGTVSPALTTHTQQFTRQAVPTPTEPQTVEDDRARGPLGGRKRDAPDEGPSIQPLQKHQKRNHETNTGAITGQSSEEGLVGLPGSQSTPQTLAHINIYSNTDTAIDYRHDFMGRTGLNPSDPDRSSVVLWDPKEHHVITAISYPNGEMHLFETTVPSDGRNVPAPRSNPFLKPGKHGRHGDFIADPDIWTGRGHQMERNDSASWERYKEFQRVFEQDRFNNRTSNDGVALDQTSKDTWVEWQKWYSGFLEKYPGYAVAHLWPCGCEVMTDGTESEEE</sequence>
<protein>
    <submittedName>
        <fullName evidence="3">Uncharacterized protein</fullName>
    </submittedName>
</protein>
<feature type="compositionally biased region" description="Basic and acidic residues" evidence="1">
    <location>
        <begin position="198"/>
        <end position="214"/>
    </location>
</feature>
<dbReference type="EMBL" id="NRDI02000002">
    <property type="protein sequence ID" value="KAI1519314.1"/>
    <property type="molecule type" value="Genomic_DNA"/>
</dbReference>